<proteinExistence type="predicted"/>
<reference evidence="2 3" key="1">
    <citation type="submission" date="2024-09" db="EMBL/GenBank/DDBJ databases">
        <title>The Natural Products Discovery Center: Release of the First 8490 Sequenced Strains for Exploring Actinobacteria Biosynthetic Diversity.</title>
        <authorList>
            <person name="Kalkreuter E."/>
            <person name="Kautsar S.A."/>
            <person name="Yang D."/>
            <person name="Bader C.D."/>
            <person name="Teijaro C.N."/>
            <person name="Fluegel L."/>
            <person name="Davis C.M."/>
            <person name="Simpson J.R."/>
            <person name="Lauterbach L."/>
            <person name="Steele A.D."/>
            <person name="Gui C."/>
            <person name="Meng S."/>
            <person name="Li G."/>
            <person name="Viehrig K."/>
            <person name="Ye F."/>
            <person name="Su P."/>
            <person name="Kiefer A.F."/>
            <person name="Nichols A."/>
            <person name="Cepeda A.J."/>
            <person name="Yan W."/>
            <person name="Fan B."/>
            <person name="Jiang Y."/>
            <person name="Adhikari A."/>
            <person name="Zheng C.-J."/>
            <person name="Schuster L."/>
            <person name="Cowan T.M."/>
            <person name="Smanski M.J."/>
            <person name="Chevrette M.G."/>
            <person name="De Carvalho L.P.S."/>
            <person name="Shen B."/>
        </authorList>
    </citation>
    <scope>NUCLEOTIDE SEQUENCE [LARGE SCALE GENOMIC DNA]</scope>
    <source>
        <strain evidence="2 3">NPDC057399</strain>
    </source>
</reference>
<keyword evidence="3" id="KW-1185">Reference proteome</keyword>
<dbReference type="EMBL" id="JBHVBU010000005">
    <property type="protein sequence ID" value="MFE7962045.1"/>
    <property type="molecule type" value="Genomic_DNA"/>
</dbReference>
<evidence type="ECO:0000313" key="2">
    <source>
        <dbReference type="EMBL" id="MFE7962045.1"/>
    </source>
</evidence>
<gene>
    <name evidence="2" type="ORF">ACFU0X_03180</name>
</gene>
<evidence type="ECO:0000256" key="1">
    <source>
        <dbReference type="SAM" id="MobiDB-lite"/>
    </source>
</evidence>
<evidence type="ECO:0008006" key="4">
    <source>
        <dbReference type="Google" id="ProtNLM"/>
    </source>
</evidence>
<dbReference type="RefSeq" id="WP_381724909.1">
    <property type="nucleotide sequence ID" value="NZ_JBHVBU010000005.1"/>
</dbReference>
<name>A0ABW6JCB2_STRCE</name>
<organism evidence="2 3">
    <name type="scientific">Streptomyces cellulosae</name>
    <dbReference type="NCBI Taxonomy" id="1968"/>
    <lineage>
        <taxon>Bacteria</taxon>
        <taxon>Bacillati</taxon>
        <taxon>Actinomycetota</taxon>
        <taxon>Actinomycetes</taxon>
        <taxon>Kitasatosporales</taxon>
        <taxon>Streptomycetaceae</taxon>
        <taxon>Streptomyces</taxon>
    </lineage>
</organism>
<feature type="region of interest" description="Disordered" evidence="1">
    <location>
        <begin position="1"/>
        <end position="43"/>
    </location>
</feature>
<feature type="compositionally biased region" description="Polar residues" evidence="1">
    <location>
        <begin position="26"/>
        <end position="36"/>
    </location>
</feature>
<dbReference type="Proteomes" id="UP001600650">
    <property type="component" value="Unassembled WGS sequence"/>
</dbReference>
<comment type="caution">
    <text evidence="2">The sequence shown here is derived from an EMBL/GenBank/DDBJ whole genome shotgun (WGS) entry which is preliminary data.</text>
</comment>
<accession>A0ABW6JCB2</accession>
<sequence length="101" mass="10873">MTMNAEMPHGQGAAFQEDQAADGSRSAATVPQQPSQGDALFPVTPAPLSARPLVLVTRGRVEYLAHCPNCRDWHRHVHLGNVTGPCGTEYELQPKSGRRAA</sequence>
<evidence type="ECO:0000313" key="3">
    <source>
        <dbReference type="Proteomes" id="UP001600650"/>
    </source>
</evidence>
<protein>
    <recommendedName>
        <fullName evidence="4">Rieske domain-containing protein</fullName>
    </recommendedName>
</protein>